<dbReference type="GO" id="GO:0016887">
    <property type="term" value="F:ATP hydrolysis activity"/>
    <property type="evidence" value="ECO:0007669"/>
    <property type="project" value="InterPro"/>
</dbReference>
<evidence type="ECO:0000259" key="7">
    <source>
        <dbReference type="SMART" id="SM01074"/>
    </source>
</evidence>
<dbReference type="PATRIC" id="fig|55802.8.peg.91"/>
<dbReference type="SUPFAM" id="SSF52540">
    <property type="entry name" value="P-loop containing nucleoside triphosphate hydrolases"/>
    <property type="match status" value="1"/>
</dbReference>
<comment type="function">
    <text evidence="5">Involved in regulation of DNA replication.</text>
</comment>
<dbReference type="HAMAP" id="MF_01407">
    <property type="entry name" value="ORC1_type_DNA_replic_protein"/>
    <property type="match status" value="1"/>
</dbReference>
<dbReference type="STRING" id="55802.TBCH5v1_0091"/>
<name>A0A0S1X8E8_THEBA</name>
<evidence type="ECO:0000256" key="2">
    <source>
        <dbReference type="ARBA" id="ARBA00022705"/>
    </source>
</evidence>
<feature type="binding site" evidence="5">
    <location>
        <position position="226"/>
    </location>
    <ligand>
        <name>ATP</name>
        <dbReference type="ChEBI" id="CHEBI:30616"/>
    </ligand>
</feature>
<keyword evidence="4 5" id="KW-0067">ATP-binding</keyword>
<keyword evidence="8" id="KW-0132">Cell division</keyword>
<dbReference type="SUPFAM" id="SSF46785">
    <property type="entry name" value="Winged helix' DNA-binding domain"/>
    <property type="match status" value="1"/>
</dbReference>
<dbReference type="SMART" id="SM00382">
    <property type="entry name" value="AAA"/>
    <property type="match status" value="1"/>
</dbReference>
<feature type="domain" description="Cdc6 C-terminal" evidence="7">
    <location>
        <begin position="306"/>
        <end position="389"/>
    </location>
</feature>
<protein>
    <recommendedName>
        <fullName evidence="5">ORC1-type DNA replication protein</fullName>
    </recommendedName>
</protein>
<dbReference type="RefSeq" id="WP_056933102.1">
    <property type="nucleotide sequence ID" value="NZ_CP013050.1"/>
</dbReference>
<evidence type="ECO:0000256" key="4">
    <source>
        <dbReference type="ARBA" id="ARBA00022840"/>
    </source>
</evidence>
<evidence type="ECO:0000313" key="9">
    <source>
        <dbReference type="Proteomes" id="UP000066042"/>
    </source>
</evidence>
<dbReference type="InterPro" id="IPR014277">
    <property type="entry name" value="Orc1/Cdc6_arc"/>
</dbReference>
<comment type="similarity">
    <text evidence="1 5">Belongs to the CDC6/cdc18 family.</text>
</comment>
<dbReference type="Gene3D" id="3.40.50.300">
    <property type="entry name" value="P-loop containing nucleotide triphosphate hydrolases"/>
    <property type="match status" value="1"/>
</dbReference>
<evidence type="ECO:0000256" key="1">
    <source>
        <dbReference type="ARBA" id="ARBA00006184"/>
    </source>
</evidence>
<dbReference type="Gene3D" id="1.10.8.60">
    <property type="match status" value="1"/>
</dbReference>
<dbReference type="InterPro" id="IPR036390">
    <property type="entry name" value="WH_DNA-bd_sf"/>
</dbReference>
<dbReference type="InterPro" id="IPR050311">
    <property type="entry name" value="ORC1/CDC6"/>
</dbReference>
<dbReference type="InterPro" id="IPR027417">
    <property type="entry name" value="P-loop_NTPase"/>
</dbReference>
<evidence type="ECO:0000313" key="8">
    <source>
        <dbReference type="EMBL" id="ALM74070.1"/>
    </source>
</evidence>
<dbReference type="InterPro" id="IPR049945">
    <property type="entry name" value="AAA_22"/>
</dbReference>
<organism evidence="8 9">
    <name type="scientific">Thermococcus barophilus</name>
    <dbReference type="NCBI Taxonomy" id="55802"/>
    <lineage>
        <taxon>Archaea</taxon>
        <taxon>Methanobacteriati</taxon>
        <taxon>Methanobacteriota</taxon>
        <taxon>Thermococci</taxon>
        <taxon>Thermococcales</taxon>
        <taxon>Thermococcaceae</taxon>
        <taxon>Thermococcus</taxon>
    </lineage>
</organism>
<dbReference type="Proteomes" id="UP000066042">
    <property type="component" value="Chromosome"/>
</dbReference>
<evidence type="ECO:0000259" key="6">
    <source>
        <dbReference type="SMART" id="SM00382"/>
    </source>
</evidence>
<proteinExistence type="inferred from homology"/>
<keyword evidence="8" id="KW-0131">Cell cycle</keyword>
<dbReference type="PANTHER" id="PTHR10763">
    <property type="entry name" value="CELL DIVISION CONTROL PROTEIN 6-RELATED"/>
    <property type="match status" value="1"/>
</dbReference>
<evidence type="ECO:0000256" key="3">
    <source>
        <dbReference type="ARBA" id="ARBA00022741"/>
    </source>
</evidence>
<dbReference type="SMART" id="SM01074">
    <property type="entry name" value="Cdc6_C"/>
    <property type="match status" value="1"/>
</dbReference>
<dbReference type="EMBL" id="CP013050">
    <property type="protein sequence ID" value="ALM74070.1"/>
    <property type="molecule type" value="Genomic_DNA"/>
</dbReference>
<dbReference type="Gene3D" id="1.10.10.10">
    <property type="entry name" value="Winged helix-like DNA-binding domain superfamily/Winged helix DNA-binding domain"/>
    <property type="match status" value="1"/>
</dbReference>
<sequence length="404" mass="46330">MSDKLKEIFTKRRTTTRILLYPQYLSEGYIPEKLLFRDREVEEIAGHAADFLFSSIVKNLVIHGPPGVGKTVAVRMLERTYNEVALENEIDSRAIYISAKDLTYRRVLYELASQLGINVNLGMSIADIYDSTILYMKEKESKYLIIVDEIDKLRKRPGEEPVDNLVYSLSRINERVGKVVVSIFFVTNNARIVERLSAPSFSSLSPIFVYFRNYNTDELYAILKDRVEKAFAPGTVDDAALRLLAALIRRESRDLRWAFLVLREAPNEAENGKITEKSIWRAVEIIERKVLNQVINGLDIDALLLLYALAVLTEKEHTQIDSSTLYLKYKELCDILGWYPRTMKHTINYIGAKLEAEGLITRKAISRGRYGRTHLFHLEEDPTTVKNITKEIIAGRFNLSATQL</sequence>
<feature type="domain" description="AAA+ ATPase" evidence="6">
    <location>
        <begin position="56"/>
        <end position="211"/>
    </location>
</feature>
<dbReference type="InterPro" id="IPR055237">
    <property type="entry name" value="Cdc6_lid"/>
</dbReference>
<dbReference type="GO" id="GO:0006260">
    <property type="term" value="P:DNA replication"/>
    <property type="evidence" value="ECO:0007669"/>
    <property type="project" value="UniProtKB-UniRule"/>
</dbReference>
<feature type="binding site" evidence="5">
    <location>
        <begin position="68"/>
        <end position="72"/>
    </location>
    <ligand>
        <name>ATP</name>
        <dbReference type="ChEBI" id="CHEBI:30616"/>
    </ligand>
</feature>
<dbReference type="InterPro" id="IPR015163">
    <property type="entry name" value="Cdc6_C"/>
</dbReference>
<keyword evidence="2 5" id="KW-0235">DNA replication</keyword>
<dbReference type="Pfam" id="PF13401">
    <property type="entry name" value="AAA_22"/>
    <property type="match status" value="1"/>
</dbReference>
<feature type="binding site" evidence="5">
    <location>
        <position position="214"/>
    </location>
    <ligand>
        <name>ATP</name>
        <dbReference type="ChEBI" id="CHEBI:30616"/>
    </ligand>
</feature>
<dbReference type="GeneID" id="26135386"/>
<reference evidence="8 9" key="1">
    <citation type="journal article" date="2016" name="Genome Announc.">
        <title>Complete genome sequence of the hyperthermophilic and piezophilic archaeon Thermococcus barophilus Ch5, capable of growth at the expense of hydrogenogenesis from carbon monoxide and formate.</title>
        <authorList>
            <person name="Oger P."/>
            <person name="Sokolova T.G."/>
            <person name="Kozhevnikova D.A."/>
            <person name="Taranov E.A."/>
            <person name="Vannier P."/>
            <person name="Lee H.S."/>
            <person name="Kwon K.K."/>
            <person name="Kang S.G."/>
            <person name="Lee J.H."/>
            <person name="Bonch-Osmolovskaya E.A."/>
            <person name="Lebedinsky A.V."/>
        </authorList>
    </citation>
    <scope>NUCLEOTIDE SEQUENCE [LARGE SCALE GENOMIC DNA]</scope>
    <source>
        <strain evidence="9">Ch5</strain>
    </source>
</reference>
<dbReference type="Pfam" id="PF09079">
    <property type="entry name" value="WHD_Cdc6"/>
    <property type="match status" value="1"/>
</dbReference>
<evidence type="ECO:0000256" key="5">
    <source>
        <dbReference type="HAMAP-Rule" id="MF_01407"/>
    </source>
</evidence>
<accession>A0A0S1X8E8</accession>
<dbReference type="GO" id="GO:0051301">
    <property type="term" value="P:cell division"/>
    <property type="evidence" value="ECO:0007669"/>
    <property type="project" value="UniProtKB-KW"/>
</dbReference>
<dbReference type="InterPro" id="IPR003593">
    <property type="entry name" value="AAA+_ATPase"/>
</dbReference>
<dbReference type="NCBIfam" id="TIGR02928">
    <property type="entry name" value="orc1/cdc6 family replication initiation protein"/>
    <property type="match status" value="1"/>
</dbReference>
<dbReference type="PANTHER" id="PTHR10763:SF26">
    <property type="entry name" value="CELL DIVISION CONTROL PROTEIN 6 HOMOLOG"/>
    <property type="match status" value="1"/>
</dbReference>
<dbReference type="InterPro" id="IPR036388">
    <property type="entry name" value="WH-like_DNA-bd_sf"/>
</dbReference>
<dbReference type="Pfam" id="PF22703">
    <property type="entry name" value="Cdc6_lid"/>
    <property type="match status" value="1"/>
</dbReference>
<gene>
    <name evidence="8" type="ORF">TBCH5v1_0091</name>
</gene>
<dbReference type="GO" id="GO:0005524">
    <property type="term" value="F:ATP binding"/>
    <property type="evidence" value="ECO:0007669"/>
    <property type="project" value="UniProtKB-UniRule"/>
</dbReference>
<dbReference type="AlphaFoldDB" id="A0A0S1X8E8"/>
<keyword evidence="3 5" id="KW-0547">Nucleotide-binding</keyword>